<dbReference type="Pfam" id="PF01547">
    <property type="entry name" value="SBP_bac_1"/>
    <property type="match status" value="1"/>
</dbReference>
<comment type="caution">
    <text evidence="5">The sequence shown here is derived from an EMBL/GenBank/DDBJ whole genome shotgun (WGS) entry which is preliminary data.</text>
</comment>
<evidence type="ECO:0000256" key="3">
    <source>
        <dbReference type="ARBA" id="ARBA00022729"/>
    </source>
</evidence>
<dbReference type="PANTHER" id="PTHR43649">
    <property type="entry name" value="ARABINOSE-BINDING PROTEIN-RELATED"/>
    <property type="match status" value="1"/>
</dbReference>
<dbReference type="InterPro" id="IPR006059">
    <property type="entry name" value="SBP"/>
</dbReference>
<keyword evidence="3 4" id="KW-0732">Signal</keyword>
<feature type="chain" id="PRO_5002444458" evidence="4">
    <location>
        <begin position="29"/>
        <end position="437"/>
    </location>
</feature>
<dbReference type="Proteomes" id="UP000033448">
    <property type="component" value="Unassembled WGS sequence"/>
</dbReference>
<dbReference type="PATRIC" id="fig|582680.7.peg.2343"/>
<evidence type="ECO:0000256" key="2">
    <source>
        <dbReference type="ARBA" id="ARBA00022448"/>
    </source>
</evidence>
<dbReference type="SUPFAM" id="SSF53850">
    <property type="entry name" value="Periplasmic binding protein-like II"/>
    <property type="match status" value="1"/>
</dbReference>
<organism evidence="5 6">
    <name type="scientific">Microbacterium azadirachtae</name>
    <dbReference type="NCBI Taxonomy" id="582680"/>
    <lineage>
        <taxon>Bacteria</taxon>
        <taxon>Bacillati</taxon>
        <taxon>Actinomycetota</taxon>
        <taxon>Actinomycetes</taxon>
        <taxon>Micrococcales</taxon>
        <taxon>Microbacteriaceae</taxon>
        <taxon>Microbacterium</taxon>
    </lineage>
</organism>
<dbReference type="CDD" id="cd13585">
    <property type="entry name" value="PBP2_TMBP_like"/>
    <property type="match status" value="1"/>
</dbReference>
<evidence type="ECO:0000256" key="1">
    <source>
        <dbReference type="ARBA" id="ARBA00008520"/>
    </source>
</evidence>
<proteinExistence type="inferred from homology"/>
<evidence type="ECO:0000313" key="5">
    <source>
        <dbReference type="EMBL" id="KJL21988.1"/>
    </source>
</evidence>
<dbReference type="Gene3D" id="3.40.190.10">
    <property type="entry name" value="Periplasmic binding protein-like II"/>
    <property type="match status" value="1"/>
</dbReference>
<reference evidence="5 6" key="1">
    <citation type="submission" date="2015-02" db="EMBL/GenBank/DDBJ databases">
        <title>Draft genome sequences of ten Microbacterium spp. with emphasis on heavy metal contaminated environments.</title>
        <authorList>
            <person name="Corretto E."/>
        </authorList>
    </citation>
    <scope>NUCLEOTIDE SEQUENCE [LARGE SCALE GENOMIC DNA]</scope>
    <source>
        <strain evidence="5 6">DSM 23848</strain>
    </source>
</reference>
<dbReference type="EMBL" id="JYIT01000079">
    <property type="protein sequence ID" value="KJL21988.1"/>
    <property type="molecule type" value="Genomic_DNA"/>
</dbReference>
<dbReference type="PANTHER" id="PTHR43649:SF34">
    <property type="entry name" value="ABC TRANSPORTER PERIPLASMIC-BINDING PROTEIN YCJN-RELATED"/>
    <property type="match status" value="1"/>
</dbReference>
<sequence>MVKRTRLASIAGMGIVALLALTACSGGASGGSGSAGGKVTLQMVESLTNPDRTKLIRSLLDDFQKANPDITVKLVSPPTEQADTTIQQMLQAGKGIDVLETRDITVGPFSNNHWLYDMSKDLKSWDGWGELTDNAKKAADSGGKTWFVPYGFYGLSLFYRTDLVKDAGFDGPPHSWKDLLEQASKIQDPGKNQYGYAFRGGKNANSNVVAAIEAYTIDDLDTSNAFLLKDGKTIFSSPDAQQAVDDYFALFKKASPPSAVSWGYPEMVAGFTNGTTAFLLQDPEVIATVSASSLKKDQWSTAPLLVGPSGKAAQPLAVAGWGIAQSSQHKEAAVKLVEYLSSANPATTFAQKNSLVPIIAAAAKDPFYSTGPWTSYVTMTERPDTYVNVQQPRGEAWWTEWIQKSDQDVQSVLLGNMTTKDLLKSWDEYWTTKYKKG</sequence>
<protein>
    <submittedName>
        <fullName evidence="5">Putative ABC transporter-binding protein</fullName>
    </submittedName>
</protein>
<accession>A0A0F0KM90</accession>
<dbReference type="InterPro" id="IPR050490">
    <property type="entry name" value="Bact_solute-bd_prot1"/>
</dbReference>
<evidence type="ECO:0000313" key="6">
    <source>
        <dbReference type="Proteomes" id="UP000033448"/>
    </source>
</evidence>
<dbReference type="RefSeq" id="WP_045250972.1">
    <property type="nucleotide sequence ID" value="NZ_JYIT01000079.1"/>
</dbReference>
<feature type="signal peptide" evidence="4">
    <location>
        <begin position="1"/>
        <end position="28"/>
    </location>
</feature>
<dbReference type="PROSITE" id="PS51257">
    <property type="entry name" value="PROKAR_LIPOPROTEIN"/>
    <property type="match status" value="1"/>
</dbReference>
<name>A0A0F0KM90_9MICO</name>
<keyword evidence="2" id="KW-0813">Transport</keyword>
<gene>
    <name evidence="5" type="ORF">RL72_02295</name>
</gene>
<evidence type="ECO:0000256" key="4">
    <source>
        <dbReference type="SAM" id="SignalP"/>
    </source>
</evidence>
<comment type="similarity">
    <text evidence="1">Belongs to the bacterial solute-binding protein 1 family.</text>
</comment>
<keyword evidence="6" id="KW-1185">Reference proteome</keyword>
<dbReference type="AlphaFoldDB" id="A0A0F0KM90"/>